<evidence type="ECO:0000259" key="8">
    <source>
        <dbReference type="PROSITE" id="PS50111"/>
    </source>
</evidence>
<comment type="similarity">
    <text evidence="4">Belongs to the methyl-accepting chemotaxis (MCP) protein family.</text>
</comment>
<dbReference type="SUPFAM" id="SSF58104">
    <property type="entry name" value="Methyl-accepting chemotaxis protein (MCP) signaling domain"/>
    <property type="match status" value="1"/>
</dbReference>
<keyword evidence="7" id="KW-0812">Transmembrane</keyword>
<gene>
    <name evidence="10" type="ORF">BZG00_14105</name>
</gene>
<dbReference type="GO" id="GO:0007165">
    <property type="term" value="P:signal transduction"/>
    <property type="evidence" value="ECO:0007669"/>
    <property type="project" value="UniProtKB-KW"/>
</dbReference>
<accession>A0AB36JU26</accession>
<proteinExistence type="inferred from homology"/>
<dbReference type="Gene3D" id="3.30.450.20">
    <property type="entry name" value="PAS domain"/>
    <property type="match status" value="1"/>
</dbReference>
<keyword evidence="2" id="KW-1003">Cell membrane</keyword>
<dbReference type="InterPro" id="IPR004090">
    <property type="entry name" value="Chemotax_Me-accpt_rcpt"/>
</dbReference>
<evidence type="ECO:0000256" key="1">
    <source>
        <dbReference type="ARBA" id="ARBA00004429"/>
    </source>
</evidence>
<keyword evidence="2" id="KW-0997">Cell inner membrane</keyword>
<evidence type="ECO:0008006" key="12">
    <source>
        <dbReference type="Google" id="ProtNLM"/>
    </source>
</evidence>
<evidence type="ECO:0000259" key="9">
    <source>
        <dbReference type="PROSITE" id="PS50192"/>
    </source>
</evidence>
<sequence length="742" mass="79797">MKLKYKMLVSLLGVGCIPALIISLLSLHTASSSLEHQTFSQLEALREVKQSAVTRYFQTAEGQIITTAETPSVSNTMASMIDAMETLPSHTAQASSQLTRYYQRHLIDPLDEISTETLPSAQDLVSNLTPQTVALQKAYLIDNPNPVGEKGAYQTSGQLSQYDQAHQTIHPYLRDVQEKFGYYDIFMIEANQGHILYSAAKELDFGTSLTTGLFSTSGLADAFRQAKTLADGDTVIIDFSPYTASNNAPAGFMASPIYHDGSVIGVLAYQFPIDKLSAIMAERDGLGNTGETYLVGPDNLMRSDSFLDAEHRSVFASFMQPAQGSVETLAVERAMQGETGIDVINDYNGNPVLSAYAPLTVSGLSWAIIAEMDVKEAFAALNELQGLIITVLVIAVTAIVVTAILLTRSITRPIGGEPAEMAKMVQTIADGDLRVRFDASPKATGIYRSMRAMATNLTTMVCDIIGATNQQAAAAEQLSSSSVQTLTNFEAQNARTEQVAAAMEEMTATANQISSSSASTADATEKARSLIHNGDQQVTESVDAMQDLVTRLNHAKEQTDALGQSAEDISSILQTIGQIADQTNLLALNAAIEAARAGEQGRGFAVVADEVRTLSQSTQQATSEITQMIDNLQHNSSTTTQAISESATTANYVSERAETSLSSLKQAVNAVDEIADMAMQMASASEEQSLVATEINQNLEEINTMTGENRQAMDQITQATHNLSELSHTLKGHTQKFQCKQA</sequence>
<feature type="domain" description="Methyl-accepting transducer" evidence="8">
    <location>
        <begin position="467"/>
        <end position="703"/>
    </location>
</feature>
<keyword evidence="7" id="KW-1133">Transmembrane helix</keyword>
<dbReference type="GO" id="GO:0005886">
    <property type="term" value="C:plasma membrane"/>
    <property type="evidence" value="ECO:0007669"/>
    <property type="project" value="UniProtKB-SubCell"/>
</dbReference>
<keyword evidence="11" id="KW-1185">Reference proteome</keyword>
<evidence type="ECO:0000256" key="7">
    <source>
        <dbReference type="SAM" id="Phobius"/>
    </source>
</evidence>
<dbReference type="Gene3D" id="1.10.287.950">
    <property type="entry name" value="Methyl-accepting chemotaxis protein"/>
    <property type="match status" value="1"/>
</dbReference>
<feature type="domain" description="T-SNARE coiled-coil homology" evidence="9">
    <location>
        <begin position="654"/>
        <end position="716"/>
    </location>
</feature>
<evidence type="ECO:0000256" key="3">
    <source>
        <dbReference type="ARBA" id="ARBA00023224"/>
    </source>
</evidence>
<comment type="caution">
    <text evidence="10">The sequence shown here is derived from an EMBL/GenBank/DDBJ whole genome shotgun (WGS) entry which is preliminary data.</text>
</comment>
<feature type="transmembrane region" description="Helical" evidence="7">
    <location>
        <begin position="384"/>
        <end position="406"/>
    </location>
</feature>
<dbReference type="InterPro" id="IPR004089">
    <property type="entry name" value="MCPsignal_dom"/>
</dbReference>
<dbReference type="CDD" id="cd18774">
    <property type="entry name" value="PDC2_HK_sensor"/>
    <property type="match status" value="1"/>
</dbReference>
<dbReference type="PROSITE" id="PS50111">
    <property type="entry name" value="CHEMOTAXIS_TRANSDUC_2"/>
    <property type="match status" value="1"/>
</dbReference>
<evidence type="ECO:0000256" key="2">
    <source>
        <dbReference type="ARBA" id="ARBA00022519"/>
    </source>
</evidence>
<dbReference type="Pfam" id="PF00015">
    <property type="entry name" value="MCPsignal"/>
    <property type="match status" value="1"/>
</dbReference>
<dbReference type="GO" id="GO:0004888">
    <property type="term" value="F:transmembrane signaling receptor activity"/>
    <property type="evidence" value="ECO:0007669"/>
    <property type="project" value="InterPro"/>
</dbReference>
<dbReference type="FunFam" id="1.10.287.950:FF:000001">
    <property type="entry name" value="Methyl-accepting chemotaxis sensory transducer"/>
    <property type="match status" value="1"/>
</dbReference>
<dbReference type="PROSITE" id="PS50192">
    <property type="entry name" value="T_SNARE"/>
    <property type="match status" value="1"/>
</dbReference>
<dbReference type="PANTHER" id="PTHR32089">
    <property type="entry name" value="METHYL-ACCEPTING CHEMOTAXIS PROTEIN MCPB"/>
    <property type="match status" value="1"/>
</dbReference>
<dbReference type="CDD" id="cd11386">
    <property type="entry name" value="MCP_signal"/>
    <property type="match status" value="1"/>
</dbReference>
<name>A0AB36JU26_9GAMM</name>
<dbReference type="PRINTS" id="PR00260">
    <property type="entry name" value="CHEMTRNSDUCR"/>
</dbReference>
<dbReference type="GO" id="GO:0006935">
    <property type="term" value="P:chemotaxis"/>
    <property type="evidence" value="ECO:0007669"/>
    <property type="project" value="InterPro"/>
</dbReference>
<reference evidence="10 11" key="1">
    <citation type="journal article" date="2017" name="Genome Announc.">
        <title>Draft Genome Sequences of Salinivibrio proteolyticus, Salinivibrio sharmensis, Salinivibrio siamensis, Salinivibrio costicola subsp. alcaliphilus, Salinivibrio costicola subsp. vallismortis, and 29 New Isolates Belonging to the Genus Salinivibrio.</title>
        <authorList>
            <person name="Lopez-Hermoso C."/>
            <person name="de la Haba R.R."/>
            <person name="Sanchez-Porro C."/>
            <person name="Bayliss S.C."/>
            <person name="Feil E.J."/>
            <person name="Ventosa A."/>
        </authorList>
    </citation>
    <scope>NUCLEOTIDE SEQUENCE [LARGE SCALE GENOMIC DNA]</scope>
    <source>
        <strain evidence="10 11">AL184</strain>
    </source>
</reference>
<protein>
    <recommendedName>
        <fullName evidence="12">Methyl-accepting chemotaxis protein</fullName>
    </recommendedName>
</protein>
<organism evidence="10 11">
    <name type="scientific">Salinivibrio kushneri</name>
    <dbReference type="NCBI Taxonomy" id="1908198"/>
    <lineage>
        <taxon>Bacteria</taxon>
        <taxon>Pseudomonadati</taxon>
        <taxon>Pseudomonadota</taxon>
        <taxon>Gammaproteobacteria</taxon>
        <taxon>Vibrionales</taxon>
        <taxon>Vibrionaceae</taxon>
        <taxon>Salinivibrio</taxon>
    </lineage>
</organism>
<dbReference type="InterPro" id="IPR000727">
    <property type="entry name" value="T_SNARE_dom"/>
</dbReference>
<evidence type="ECO:0000256" key="5">
    <source>
        <dbReference type="PROSITE-ProRule" id="PRU00284"/>
    </source>
</evidence>
<feature type="region of interest" description="Disordered" evidence="6">
    <location>
        <begin position="511"/>
        <end position="536"/>
    </location>
</feature>
<keyword evidence="7" id="KW-0472">Membrane</keyword>
<feature type="compositionally biased region" description="Low complexity" evidence="6">
    <location>
        <begin position="511"/>
        <end position="522"/>
    </location>
</feature>
<dbReference type="SMART" id="SM00283">
    <property type="entry name" value="MA"/>
    <property type="match status" value="1"/>
</dbReference>
<evidence type="ECO:0000256" key="4">
    <source>
        <dbReference type="ARBA" id="ARBA00029447"/>
    </source>
</evidence>
<dbReference type="PANTHER" id="PTHR32089:SF112">
    <property type="entry name" value="LYSOZYME-LIKE PROTEIN-RELATED"/>
    <property type="match status" value="1"/>
</dbReference>
<dbReference type="AlphaFoldDB" id="A0AB36JU26"/>
<dbReference type="Proteomes" id="UP000189021">
    <property type="component" value="Unassembled WGS sequence"/>
</dbReference>
<evidence type="ECO:0000256" key="6">
    <source>
        <dbReference type="SAM" id="MobiDB-lite"/>
    </source>
</evidence>
<dbReference type="RefSeq" id="WP_077659729.1">
    <property type="nucleotide sequence ID" value="NZ_CP040022.1"/>
</dbReference>
<dbReference type="EMBL" id="MUEK01000018">
    <property type="protein sequence ID" value="OOE38439.1"/>
    <property type="molecule type" value="Genomic_DNA"/>
</dbReference>
<evidence type="ECO:0000313" key="11">
    <source>
        <dbReference type="Proteomes" id="UP000189021"/>
    </source>
</evidence>
<comment type="subcellular location">
    <subcellularLocation>
        <location evidence="1">Cell inner membrane</location>
        <topology evidence="1">Multi-pass membrane protein</topology>
    </subcellularLocation>
</comment>
<keyword evidence="3 5" id="KW-0807">Transducer</keyword>
<evidence type="ECO:0000313" key="10">
    <source>
        <dbReference type="EMBL" id="OOE38439.1"/>
    </source>
</evidence>